<dbReference type="GO" id="GO:0030672">
    <property type="term" value="C:synaptic vesicle membrane"/>
    <property type="evidence" value="ECO:0007669"/>
    <property type="project" value="TreeGrafter"/>
</dbReference>
<dbReference type="GO" id="GO:0019992">
    <property type="term" value="F:diacylglycerol binding"/>
    <property type="evidence" value="ECO:0007669"/>
    <property type="project" value="InterPro"/>
</dbReference>
<dbReference type="AlphaFoldDB" id="A0A4Z2CS54"/>
<dbReference type="GO" id="GO:0042734">
    <property type="term" value="C:presynaptic membrane"/>
    <property type="evidence" value="ECO:0007669"/>
    <property type="project" value="TreeGrafter"/>
</dbReference>
<comment type="caution">
    <text evidence="3">The sequence shown here is derived from an EMBL/GenBank/DDBJ whole genome shotgun (WGS) entry which is preliminary data.</text>
</comment>
<feature type="region of interest" description="Disordered" evidence="1">
    <location>
        <begin position="341"/>
        <end position="378"/>
    </location>
</feature>
<evidence type="ECO:0000313" key="4">
    <source>
        <dbReference type="Proteomes" id="UP000311919"/>
    </source>
</evidence>
<feature type="region of interest" description="Disordered" evidence="1">
    <location>
        <begin position="1142"/>
        <end position="1167"/>
    </location>
</feature>
<evidence type="ECO:0000313" key="3">
    <source>
        <dbReference type="EMBL" id="TNN07062.1"/>
    </source>
</evidence>
<dbReference type="InterPro" id="IPR027080">
    <property type="entry name" value="Unc-13"/>
</dbReference>
<protein>
    <submittedName>
        <fullName evidence="3">Phorbol ester/diacylglycerol-binding protein</fullName>
    </submittedName>
</protein>
<dbReference type="SUPFAM" id="SSF49562">
    <property type="entry name" value="C2 domain (Calcium/lipid-binding domain, CaLB)"/>
    <property type="match status" value="1"/>
</dbReference>
<dbReference type="Pfam" id="PF00168">
    <property type="entry name" value="C2"/>
    <property type="match status" value="1"/>
</dbReference>
<feature type="domain" description="C2" evidence="2">
    <location>
        <begin position="1"/>
        <end position="97"/>
    </location>
</feature>
<reference evidence="3 4" key="1">
    <citation type="submission" date="2019-03" db="EMBL/GenBank/DDBJ databases">
        <title>An improved genome assembly of the fluke Schistosoma japonicum.</title>
        <authorList>
            <person name="Hu W."/>
            <person name="Luo F."/>
            <person name="Yin M."/>
            <person name="Mo X."/>
            <person name="Sun C."/>
            <person name="Wu Q."/>
            <person name="Zhu B."/>
            <person name="Xiang M."/>
            <person name="Wang J."/>
            <person name="Wang Y."/>
            <person name="Zhang T."/>
            <person name="Xu B."/>
            <person name="Zheng H."/>
            <person name="Feng Z."/>
        </authorList>
    </citation>
    <scope>NUCLEOTIDE SEQUENCE [LARGE SCALE GENOMIC DNA]</scope>
    <source>
        <strain evidence="3">HuSjv2</strain>
        <tissue evidence="3">Worms</tissue>
    </source>
</reference>
<dbReference type="STRING" id="6182.A0A4Z2CS54"/>
<dbReference type="PROSITE" id="PS50004">
    <property type="entry name" value="C2"/>
    <property type="match status" value="1"/>
</dbReference>
<feature type="compositionally biased region" description="Polar residues" evidence="1">
    <location>
        <begin position="341"/>
        <end position="360"/>
    </location>
</feature>
<accession>A0A4Z2CS54</accession>
<dbReference type="SMART" id="SM00239">
    <property type="entry name" value="C2"/>
    <property type="match status" value="1"/>
</dbReference>
<dbReference type="Gene3D" id="2.60.40.150">
    <property type="entry name" value="C2 domain"/>
    <property type="match status" value="1"/>
</dbReference>
<dbReference type="GO" id="GO:0031594">
    <property type="term" value="C:neuromuscular junction"/>
    <property type="evidence" value="ECO:0007669"/>
    <property type="project" value="TreeGrafter"/>
</dbReference>
<dbReference type="GO" id="GO:0043195">
    <property type="term" value="C:terminal bouton"/>
    <property type="evidence" value="ECO:0007669"/>
    <property type="project" value="TreeGrafter"/>
</dbReference>
<gene>
    <name evidence="3" type="ORF">EWB00_007989</name>
</gene>
<dbReference type="PANTHER" id="PTHR10480:SF12">
    <property type="entry name" value="UNC-13, ISOFORM E"/>
    <property type="match status" value="1"/>
</dbReference>
<dbReference type="OrthoDB" id="5831756at2759"/>
<name>A0A4Z2CS54_SCHJA</name>
<evidence type="ECO:0000259" key="2">
    <source>
        <dbReference type="PROSITE" id="PS50004"/>
    </source>
</evidence>
<feature type="compositionally biased region" description="Polar residues" evidence="1">
    <location>
        <begin position="1149"/>
        <end position="1167"/>
    </location>
</feature>
<evidence type="ECO:0000256" key="1">
    <source>
        <dbReference type="SAM" id="MobiDB-lite"/>
    </source>
</evidence>
<dbReference type="GO" id="GO:0061789">
    <property type="term" value="P:dense core granule priming"/>
    <property type="evidence" value="ECO:0007669"/>
    <property type="project" value="TreeGrafter"/>
</dbReference>
<sequence>MPLLCIKIIEARLESTESSLNTYITVKLRQAQSSTQAVRGIKPKWNEEFTFETERMDGGLLIELHSKGLLRDKILGVVWLPLNKILHSDKDGPGMWMNFDAEIITENGQVVGTKIPTKHSCLATIHQLKRFFMGKENYQILLARNGDIHRSSTRQHFMNGFPGHNMANFHPDQQRERREKLFVPFGPVSDSESRLSSNINQYEDYMQRHCRQYRSTNYLDPNHYGYSVDYSDVLNDLSLNERKFTTNDSEVQSSETLKNYPYFMSSRHNDQQDEQGPFDSEFDSGSEPLYYNSRPYPSSRRSRQYSHRQYTGDYEWDDEQICYYHHNLNKVDSGIQQQYSEENFTSEPEYSDQNYQQPYSHRSESNGYHIDWLDDTPTSECSQPEEECMFNSNYDNFPHQQPYTRNIRSYCQSGRSDDEEYLYPPPPINEQNQFYSDCGPFSDIDEPEWNPDYVSYRYDGDLLPWTDDYQTRFGQRRRRYRFSPQASRYYRRAYSRLPHPQSAYGISSSDVCCDKYPHTKYGTSSNYYCCSCESDYEVDTKIICCDQTQHYTPIGMNYQLEASSPSISKPSLALSRSSSPTRAYSSNVYLKVISPESVKNDFRASAEAAVAQHLPPGEHPADLHFVNVTPIPVTSSVASLDILTVSTSAGVWDHSKRDNTMNQPRDTSVSTVSTTSTIISTLPSRSRLATAQYSISQSNDNSQLIPNSYATAEKSSLNKLNAVSPQETSTSTLAYNADLSHGLTTQKQELIPKVIPVSITCYSPTVTTTTSTTISGTTTNFQSLWDQKSAFKPVIRSLEAAKDRFFSSNTLFPTFSQVKQTVVVGQSDEKSKITVDSFDKKSEIASSSLGFISNNYNTNNVSKIAISSSEFSALVPPPPKPSKFSSSVLDLSSTNCFNYEFPPVQKLNNTFLPIKDFSDKLPSSTVISTSTLNATTLFTAAISTPTKTTGINVDDYKPYKASLTSNYLSSQLHGINYSLTAKPTTSEAHFSADNDQNLDDHSHNLQGSTCYHDISKPPSPKIVKESLDYVTPKYENQHTFSAEEHLKQLRMRAGLGPIPGYESVTLRSASSMTPLKTDDTTHSSAYQSSSVSSAMSPYFNHETSHPKSTYSVNINSFIPKIQSSSTSTPSIPSLLSNIKSGFTGPLSRMQPQATSYSGHQSATANKPSTSGLFSNFLTTAASKAQTVATGALKQANAAADAAKVAANQAAEQFVAQANQVHQRTTNQMQQQPHLKTSIQLSSIQSKVTAMNNIQESVKSDYTMK</sequence>
<dbReference type="GO" id="GO:0016081">
    <property type="term" value="P:synaptic vesicle docking"/>
    <property type="evidence" value="ECO:0007669"/>
    <property type="project" value="TreeGrafter"/>
</dbReference>
<dbReference type="PANTHER" id="PTHR10480">
    <property type="entry name" value="PROTEIN UNC-13 HOMOLOG"/>
    <property type="match status" value="1"/>
</dbReference>
<dbReference type="GO" id="GO:0017075">
    <property type="term" value="F:syntaxin-1 binding"/>
    <property type="evidence" value="ECO:0007669"/>
    <property type="project" value="TreeGrafter"/>
</dbReference>
<feature type="compositionally biased region" description="Low complexity" evidence="1">
    <location>
        <begin position="290"/>
        <end position="299"/>
    </location>
</feature>
<proteinExistence type="predicted"/>
<keyword evidence="4" id="KW-1185">Reference proteome</keyword>
<dbReference type="GO" id="GO:0005516">
    <property type="term" value="F:calmodulin binding"/>
    <property type="evidence" value="ECO:0007669"/>
    <property type="project" value="TreeGrafter"/>
</dbReference>
<dbReference type="GO" id="GO:0098831">
    <property type="term" value="C:presynaptic active zone cytoplasmic component"/>
    <property type="evidence" value="ECO:0007669"/>
    <property type="project" value="TreeGrafter"/>
</dbReference>
<organism evidence="3 4">
    <name type="scientific">Schistosoma japonicum</name>
    <name type="common">Blood fluke</name>
    <dbReference type="NCBI Taxonomy" id="6182"/>
    <lineage>
        <taxon>Eukaryota</taxon>
        <taxon>Metazoa</taxon>
        <taxon>Spiralia</taxon>
        <taxon>Lophotrochozoa</taxon>
        <taxon>Platyhelminthes</taxon>
        <taxon>Trematoda</taxon>
        <taxon>Digenea</taxon>
        <taxon>Strigeidida</taxon>
        <taxon>Schistosomatoidea</taxon>
        <taxon>Schistosomatidae</taxon>
        <taxon>Schistosoma</taxon>
    </lineage>
</organism>
<dbReference type="GO" id="GO:0016082">
    <property type="term" value="P:synaptic vesicle priming"/>
    <property type="evidence" value="ECO:0007669"/>
    <property type="project" value="TreeGrafter"/>
</dbReference>
<dbReference type="InterPro" id="IPR000008">
    <property type="entry name" value="C2_dom"/>
</dbReference>
<feature type="region of interest" description="Disordered" evidence="1">
    <location>
        <begin position="267"/>
        <end position="306"/>
    </location>
</feature>
<dbReference type="GO" id="GO:0099525">
    <property type="term" value="P:presynaptic dense core vesicle exocytosis"/>
    <property type="evidence" value="ECO:0007669"/>
    <property type="project" value="TreeGrafter"/>
</dbReference>
<dbReference type="EMBL" id="SKCS01000441">
    <property type="protein sequence ID" value="TNN07062.1"/>
    <property type="molecule type" value="Genomic_DNA"/>
</dbReference>
<dbReference type="InterPro" id="IPR035892">
    <property type="entry name" value="C2_domain_sf"/>
</dbReference>
<dbReference type="Proteomes" id="UP000311919">
    <property type="component" value="Unassembled WGS sequence"/>
</dbReference>
<dbReference type="GO" id="GO:0035249">
    <property type="term" value="P:synaptic transmission, glutamatergic"/>
    <property type="evidence" value="ECO:0007669"/>
    <property type="project" value="TreeGrafter"/>
</dbReference>